<keyword evidence="3" id="KW-1185">Reference proteome</keyword>
<protein>
    <submittedName>
        <fullName evidence="2">Nucleotidyltransferase domain-containing protein</fullName>
    </submittedName>
</protein>
<dbReference type="InterPro" id="IPR002934">
    <property type="entry name" value="Polymerase_NTP_transf_dom"/>
</dbReference>
<name>A0A5C4M332_9PSEU</name>
<dbReference type="Gene3D" id="3.30.460.10">
    <property type="entry name" value="Beta Polymerase, domain 2"/>
    <property type="match status" value="1"/>
</dbReference>
<dbReference type="Pfam" id="PF01909">
    <property type="entry name" value="NTP_transf_2"/>
    <property type="match status" value="1"/>
</dbReference>
<dbReference type="CDD" id="cd05403">
    <property type="entry name" value="NT_KNTase_like"/>
    <property type="match status" value="1"/>
</dbReference>
<keyword evidence="2" id="KW-0808">Transferase</keyword>
<dbReference type="Proteomes" id="UP000305546">
    <property type="component" value="Unassembled WGS sequence"/>
</dbReference>
<proteinExistence type="predicted"/>
<dbReference type="RefSeq" id="WP_139096421.1">
    <property type="nucleotide sequence ID" value="NZ_VDFW01000006.1"/>
</dbReference>
<evidence type="ECO:0000313" key="2">
    <source>
        <dbReference type="EMBL" id="TNC27460.1"/>
    </source>
</evidence>
<dbReference type="EMBL" id="VDFW01000006">
    <property type="protein sequence ID" value="TNC27460.1"/>
    <property type="molecule type" value="Genomic_DNA"/>
</dbReference>
<reference evidence="2 3" key="1">
    <citation type="submission" date="2019-06" db="EMBL/GenBank/DDBJ databases">
        <title>Amycolatopsis alkalitolerans sp. nov., isolated from Gastrodia elata Blume.</title>
        <authorList>
            <person name="Narsing Rao M.P."/>
            <person name="Li W.J."/>
        </authorList>
    </citation>
    <scope>NUCLEOTIDE SEQUENCE [LARGE SCALE GENOMIC DNA]</scope>
    <source>
        <strain evidence="2 3">SYSUP0005</strain>
    </source>
</reference>
<gene>
    <name evidence="2" type="ORF">FG385_10395</name>
</gene>
<feature type="domain" description="Polymerase nucleotidyl transferase" evidence="1">
    <location>
        <begin position="30"/>
        <end position="69"/>
    </location>
</feature>
<organism evidence="2 3">
    <name type="scientific">Amycolatopsis alkalitolerans</name>
    <dbReference type="NCBI Taxonomy" id="2547244"/>
    <lineage>
        <taxon>Bacteria</taxon>
        <taxon>Bacillati</taxon>
        <taxon>Actinomycetota</taxon>
        <taxon>Actinomycetes</taxon>
        <taxon>Pseudonocardiales</taxon>
        <taxon>Pseudonocardiaceae</taxon>
        <taxon>Amycolatopsis</taxon>
    </lineage>
</organism>
<dbReference type="InterPro" id="IPR043519">
    <property type="entry name" value="NT_sf"/>
</dbReference>
<dbReference type="SUPFAM" id="SSF81301">
    <property type="entry name" value="Nucleotidyltransferase"/>
    <property type="match status" value="1"/>
</dbReference>
<dbReference type="AlphaFoldDB" id="A0A5C4M332"/>
<evidence type="ECO:0000313" key="3">
    <source>
        <dbReference type="Proteomes" id="UP000305546"/>
    </source>
</evidence>
<accession>A0A5C4M332</accession>
<dbReference type="OrthoDB" id="4212332at2"/>
<dbReference type="GO" id="GO:0016779">
    <property type="term" value="F:nucleotidyltransferase activity"/>
    <property type="evidence" value="ECO:0007669"/>
    <property type="project" value="InterPro"/>
</dbReference>
<sequence>MERRKARVAEAAALVERVTAWAAGQPATYGLLLVGSYARNTARPESDVDFVLLTTDPDHITVTAFGTPIRLQRWGDVLEHRFRTENGLEFELNTTDPAWARRAKTDPGTRRVVTDGARVLYDPTGDLADLLSALA</sequence>
<comment type="caution">
    <text evidence="2">The sequence shown here is derived from an EMBL/GenBank/DDBJ whole genome shotgun (WGS) entry which is preliminary data.</text>
</comment>
<evidence type="ECO:0000259" key="1">
    <source>
        <dbReference type="Pfam" id="PF01909"/>
    </source>
</evidence>